<feature type="chain" id="PRO_5034743213" description="Fucose-specific lectin" evidence="2">
    <location>
        <begin position="25"/>
        <end position="571"/>
    </location>
</feature>
<organism evidence="3 4">
    <name type="scientific">Cadophora malorum</name>
    <dbReference type="NCBI Taxonomy" id="108018"/>
    <lineage>
        <taxon>Eukaryota</taxon>
        <taxon>Fungi</taxon>
        <taxon>Dikarya</taxon>
        <taxon>Ascomycota</taxon>
        <taxon>Pezizomycotina</taxon>
        <taxon>Leotiomycetes</taxon>
        <taxon>Helotiales</taxon>
        <taxon>Ploettnerulaceae</taxon>
        <taxon>Cadophora</taxon>
    </lineage>
</organism>
<name>A0A8H7TIN2_9HELO</name>
<reference evidence="3" key="1">
    <citation type="submission" date="2021-02" db="EMBL/GenBank/DDBJ databases">
        <title>Genome sequence Cadophora malorum strain M34.</title>
        <authorList>
            <person name="Stefanovic E."/>
            <person name="Vu D."/>
            <person name="Scully C."/>
            <person name="Dijksterhuis J."/>
            <person name="Roader J."/>
            <person name="Houbraken J."/>
        </authorList>
    </citation>
    <scope>NUCLEOTIDE SEQUENCE</scope>
    <source>
        <strain evidence="3">M34</strain>
    </source>
</reference>
<gene>
    <name evidence="3" type="ORF">IFR04_007002</name>
</gene>
<dbReference type="Gene3D" id="2.120.10.70">
    <property type="entry name" value="Fucose-specific lectin"/>
    <property type="match status" value="1"/>
</dbReference>
<dbReference type="AlphaFoldDB" id="A0A8H7TIN2"/>
<sequence>MPSIMANTLVALYTLLGLCLSVHAQAIGSFYFGKGSAVVAHNPNASNFLYSINSAKGFSDMQSIEVKYKPKNGTAISCTGYSGPTSIYGQVFYQSTNTSLAFLFFKCSYASGICVNYGEHIISSNVTTPVSPNTSLAAALFSKDIGYRVTYQDIHGSIRQLAYANNTQGIVTNWADGNFTGNLTVPDGGAIATTYVSPSNVTGIREVLYAVGEGEVKSSKAVVENKTNSIHDQKVWIENPSISLPTPLTHLATLTYNSWNCIFYIDHTSHLQFLRSTDGGTSWSLQPPMDISAWPLADSPNAQLTAAASFNKSDFSAYVYYRSGGRLVQARIKDALWEDAVAVRAKPNGTFIGVNNVPNLKSPGQNSDSKTKVRIGAGVGASLGFVMAFGVVLLYLRRRRNARKSGGGIEKPDSIYDIKDNTSSEYGFSGMRKAELSGQPSQRTELDHDPDCRLLHQLQLRRLAELSGVIPMEMEGDGDVHVSREEMDAGLCSCELDSGRERGMVCELMSPVSELGVGDERWEGNVGIDSLVMENGDCSGSGQKDVVVVVSELAVGSSREMESEQLKLESG</sequence>
<keyword evidence="2" id="KW-0732">Signal</keyword>
<protein>
    <recommendedName>
        <fullName evidence="5">Fucose-specific lectin</fullName>
    </recommendedName>
</protein>
<evidence type="ECO:0000313" key="3">
    <source>
        <dbReference type="EMBL" id="KAG4419870.1"/>
    </source>
</evidence>
<keyword evidence="4" id="KW-1185">Reference proteome</keyword>
<proteinExistence type="predicted"/>
<evidence type="ECO:0000256" key="1">
    <source>
        <dbReference type="SAM" id="Phobius"/>
    </source>
</evidence>
<accession>A0A8H7TIN2</accession>
<keyword evidence="1" id="KW-1133">Transmembrane helix</keyword>
<dbReference type="Proteomes" id="UP000664132">
    <property type="component" value="Unassembled WGS sequence"/>
</dbReference>
<comment type="caution">
    <text evidence="3">The sequence shown here is derived from an EMBL/GenBank/DDBJ whole genome shotgun (WGS) entry which is preliminary data.</text>
</comment>
<evidence type="ECO:0000313" key="4">
    <source>
        <dbReference type="Proteomes" id="UP000664132"/>
    </source>
</evidence>
<keyword evidence="1" id="KW-0472">Membrane</keyword>
<dbReference type="OrthoDB" id="4696326at2759"/>
<dbReference type="EMBL" id="JAFJYH010000096">
    <property type="protein sequence ID" value="KAG4419870.1"/>
    <property type="molecule type" value="Genomic_DNA"/>
</dbReference>
<feature type="transmembrane region" description="Helical" evidence="1">
    <location>
        <begin position="375"/>
        <end position="396"/>
    </location>
</feature>
<evidence type="ECO:0000256" key="2">
    <source>
        <dbReference type="SAM" id="SignalP"/>
    </source>
</evidence>
<feature type="signal peptide" evidence="2">
    <location>
        <begin position="1"/>
        <end position="24"/>
    </location>
</feature>
<evidence type="ECO:0008006" key="5">
    <source>
        <dbReference type="Google" id="ProtNLM"/>
    </source>
</evidence>
<dbReference type="CDD" id="cd12087">
    <property type="entry name" value="TM_EGFR-like"/>
    <property type="match status" value="1"/>
</dbReference>
<dbReference type="SUPFAM" id="SSF89372">
    <property type="entry name" value="Fucose-specific lectin"/>
    <property type="match status" value="1"/>
</dbReference>
<keyword evidence="1" id="KW-0812">Transmembrane</keyword>